<evidence type="ECO:0000313" key="2">
    <source>
        <dbReference type="Proteomes" id="UP000281553"/>
    </source>
</evidence>
<name>A0A3P7P8D8_DIBLA</name>
<feature type="non-terminal residue" evidence="1">
    <location>
        <position position="38"/>
    </location>
</feature>
<evidence type="ECO:0000313" key="1">
    <source>
        <dbReference type="EMBL" id="VDN49860.1"/>
    </source>
</evidence>
<sequence>MGSVLTEVADLARSARQGLWSLTYARPHLVVLTLSLTL</sequence>
<organism evidence="1 2">
    <name type="scientific">Dibothriocephalus latus</name>
    <name type="common">Fish tapeworm</name>
    <name type="synonym">Diphyllobothrium latum</name>
    <dbReference type="NCBI Taxonomy" id="60516"/>
    <lineage>
        <taxon>Eukaryota</taxon>
        <taxon>Metazoa</taxon>
        <taxon>Spiralia</taxon>
        <taxon>Lophotrochozoa</taxon>
        <taxon>Platyhelminthes</taxon>
        <taxon>Cestoda</taxon>
        <taxon>Eucestoda</taxon>
        <taxon>Diphyllobothriidea</taxon>
        <taxon>Diphyllobothriidae</taxon>
        <taxon>Dibothriocephalus</taxon>
    </lineage>
</organism>
<protein>
    <submittedName>
        <fullName evidence="1">Uncharacterized protein</fullName>
    </submittedName>
</protein>
<dbReference type="AlphaFoldDB" id="A0A3P7P8D8"/>
<dbReference type="EMBL" id="UYRU01125725">
    <property type="protein sequence ID" value="VDN49860.1"/>
    <property type="molecule type" value="Genomic_DNA"/>
</dbReference>
<reference evidence="1 2" key="1">
    <citation type="submission" date="2018-11" db="EMBL/GenBank/DDBJ databases">
        <authorList>
            <consortium name="Pathogen Informatics"/>
        </authorList>
    </citation>
    <scope>NUCLEOTIDE SEQUENCE [LARGE SCALE GENOMIC DNA]</scope>
</reference>
<gene>
    <name evidence="1" type="ORF">DILT_LOCUS19914</name>
</gene>
<accession>A0A3P7P8D8</accession>
<dbReference type="Proteomes" id="UP000281553">
    <property type="component" value="Unassembled WGS sequence"/>
</dbReference>
<proteinExistence type="predicted"/>
<keyword evidence="2" id="KW-1185">Reference proteome</keyword>